<organism evidence="3 4">
    <name type="scientific">Fluviicola taffensis (strain DSM 16823 / NCIMB 13979 / RW262)</name>
    <dbReference type="NCBI Taxonomy" id="755732"/>
    <lineage>
        <taxon>Bacteria</taxon>
        <taxon>Pseudomonadati</taxon>
        <taxon>Bacteroidota</taxon>
        <taxon>Flavobacteriia</taxon>
        <taxon>Flavobacteriales</taxon>
        <taxon>Crocinitomicaceae</taxon>
        <taxon>Fluviicola</taxon>
    </lineage>
</organism>
<sequence length="268" mass="29786" precursor="true">MCFKGMFTFIFLLLFSTACRKSENRFPDTKIGGHACAGLSVSNNNYHDNSLEAYKYARSFEGVEVIEVDVQLSKNGTLWLFHDRELSDQSSGTGAVAQVEDSYLSTLKYRSLEKEKLIRLEDLPADLKGLTLQLDLKESDGTTSGFIDSTTLLQALIQAQSYFSNGNLEIISNSGRFVPTMKSLGFTVYLDAINAAYFFNHPMNTYADGASFRNSEITDSDVNSIKFAGKKVIIYDVRSATGIVSAFEKKPTVLLTDDIKATLIEKYK</sequence>
<dbReference type="HOGENOM" id="CLU_1037261_0_0_10"/>
<dbReference type="AlphaFoldDB" id="F2IA80"/>
<evidence type="ECO:0000313" key="3">
    <source>
        <dbReference type="EMBL" id="AEA45257.1"/>
    </source>
</evidence>
<name>F2IA80_FLUTR</name>
<dbReference type="Pfam" id="PF03009">
    <property type="entry name" value="GDPD"/>
    <property type="match status" value="1"/>
</dbReference>
<dbReference type="eggNOG" id="COG0584">
    <property type="taxonomic scope" value="Bacteria"/>
</dbReference>
<accession>F2IA80</accession>
<feature type="signal peptide" evidence="1">
    <location>
        <begin position="1"/>
        <end position="20"/>
    </location>
</feature>
<dbReference type="KEGG" id="fte:Fluta_3285"/>
<dbReference type="SUPFAM" id="SSF51695">
    <property type="entry name" value="PLC-like phosphodiesterases"/>
    <property type="match status" value="1"/>
</dbReference>
<dbReference type="GO" id="GO:0008081">
    <property type="term" value="F:phosphoric diester hydrolase activity"/>
    <property type="evidence" value="ECO:0007669"/>
    <property type="project" value="InterPro"/>
</dbReference>
<dbReference type="InterPro" id="IPR030395">
    <property type="entry name" value="GP_PDE_dom"/>
</dbReference>
<dbReference type="PROSITE" id="PS51257">
    <property type="entry name" value="PROKAR_LIPOPROTEIN"/>
    <property type="match status" value="1"/>
</dbReference>
<evidence type="ECO:0000259" key="2">
    <source>
        <dbReference type="PROSITE" id="PS51704"/>
    </source>
</evidence>
<dbReference type="PANTHER" id="PTHR46211:SF1">
    <property type="entry name" value="GLYCEROPHOSPHODIESTER PHOSPHODIESTERASE, CYTOPLASMIC"/>
    <property type="match status" value="1"/>
</dbReference>
<dbReference type="PROSITE" id="PS51704">
    <property type="entry name" value="GP_PDE"/>
    <property type="match status" value="1"/>
</dbReference>
<feature type="domain" description="GP-PDE" evidence="2">
    <location>
        <begin position="29"/>
        <end position="268"/>
    </location>
</feature>
<evidence type="ECO:0000256" key="1">
    <source>
        <dbReference type="SAM" id="SignalP"/>
    </source>
</evidence>
<keyword evidence="4" id="KW-1185">Reference proteome</keyword>
<dbReference type="STRING" id="755732.Fluta_3285"/>
<dbReference type="Proteomes" id="UP000007463">
    <property type="component" value="Chromosome"/>
</dbReference>
<dbReference type="RefSeq" id="WP_013688024.1">
    <property type="nucleotide sequence ID" value="NC_015321.1"/>
</dbReference>
<feature type="chain" id="PRO_5003283487" description="GP-PDE domain-containing protein" evidence="1">
    <location>
        <begin position="21"/>
        <end position="268"/>
    </location>
</feature>
<reference evidence="4" key="2">
    <citation type="submission" date="2011-02" db="EMBL/GenBank/DDBJ databases">
        <title>The complete genome of Fluviicola taffensis DSM 16823.</title>
        <authorList>
            <consortium name="US DOE Joint Genome Institute (JGI-PGF)"/>
            <person name="Lucas S."/>
            <person name="Copeland A."/>
            <person name="Lapidus A."/>
            <person name="Bruce D."/>
            <person name="Goodwin L."/>
            <person name="Pitluck S."/>
            <person name="Kyrpides N."/>
            <person name="Mavromatis K."/>
            <person name="Ivanova N."/>
            <person name="Mikhailova N."/>
            <person name="Pagani I."/>
            <person name="Chertkov O."/>
            <person name="Detter J.C."/>
            <person name="Han C."/>
            <person name="Tapia R."/>
            <person name="Land M."/>
            <person name="Hauser L."/>
            <person name="Markowitz V."/>
            <person name="Cheng J.-F."/>
            <person name="Hugenholtz P."/>
            <person name="Woyke T."/>
            <person name="Wu D."/>
            <person name="Tindall B."/>
            <person name="Pomrenke H.G."/>
            <person name="Brambilla E."/>
            <person name="Klenk H.-P."/>
            <person name="Eisen J.A."/>
        </authorList>
    </citation>
    <scope>NUCLEOTIDE SEQUENCE [LARGE SCALE GENOMIC DNA]</scope>
    <source>
        <strain evidence="4">DSM 16823 / RW262 / RW262</strain>
    </source>
</reference>
<dbReference type="Gene3D" id="3.20.20.190">
    <property type="entry name" value="Phosphatidylinositol (PI) phosphodiesterase"/>
    <property type="match status" value="1"/>
</dbReference>
<protein>
    <recommendedName>
        <fullName evidence="2">GP-PDE domain-containing protein</fullName>
    </recommendedName>
</protein>
<evidence type="ECO:0000313" key="4">
    <source>
        <dbReference type="Proteomes" id="UP000007463"/>
    </source>
</evidence>
<dbReference type="InterPro" id="IPR017946">
    <property type="entry name" value="PLC-like_Pdiesterase_TIM-brl"/>
</dbReference>
<keyword evidence="1" id="KW-0732">Signal</keyword>
<dbReference type="PANTHER" id="PTHR46211">
    <property type="entry name" value="GLYCEROPHOSPHORYL DIESTER PHOSPHODIESTERASE"/>
    <property type="match status" value="1"/>
</dbReference>
<dbReference type="EMBL" id="CP002542">
    <property type="protein sequence ID" value="AEA45257.1"/>
    <property type="molecule type" value="Genomic_DNA"/>
</dbReference>
<reference evidence="3 4" key="1">
    <citation type="journal article" date="2011" name="Stand. Genomic Sci.">
        <title>Complete genome sequence of the gliding freshwater bacterium Fluviicola taffensis type strain (RW262).</title>
        <authorList>
            <person name="Woyke T."/>
            <person name="Chertkov O."/>
            <person name="Lapidus A."/>
            <person name="Nolan M."/>
            <person name="Lucas S."/>
            <person name="Del Rio T.G."/>
            <person name="Tice H."/>
            <person name="Cheng J.F."/>
            <person name="Tapia R."/>
            <person name="Han C."/>
            <person name="Goodwin L."/>
            <person name="Pitluck S."/>
            <person name="Liolios K."/>
            <person name="Pagani I."/>
            <person name="Ivanova N."/>
            <person name="Huntemann M."/>
            <person name="Mavromatis K."/>
            <person name="Mikhailova N."/>
            <person name="Pati A."/>
            <person name="Chen A."/>
            <person name="Palaniappan K."/>
            <person name="Land M."/>
            <person name="Hauser L."/>
            <person name="Brambilla E.M."/>
            <person name="Rohde M."/>
            <person name="Mwirichia R."/>
            <person name="Sikorski J."/>
            <person name="Tindall B.J."/>
            <person name="Goker M."/>
            <person name="Bristow J."/>
            <person name="Eisen J.A."/>
            <person name="Markowitz V."/>
            <person name="Hugenholtz P."/>
            <person name="Klenk H.P."/>
            <person name="Kyrpides N.C."/>
        </authorList>
    </citation>
    <scope>NUCLEOTIDE SEQUENCE [LARGE SCALE GENOMIC DNA]</scope>
    <source>
        <strain evidence="4">DSM 16823 / RW262 / RW262</strain>
    </source>
</reference>
<dbReference type="OrthoDB" id="1467033at2"/>
<proteinExistence type="predicted"/>
<dbReference type="GO" id="GO:0006629">
    <property type="term" value="P:lipid metabolic process"/>
    <property type="evidence" value="ECO:0007669"/>
    <property type="project" value="InterPro"/>
</dbReference>
<gene>
    <name evidence="3" type="ordered locus">Fluta_3285</name>
</gene>